<dbReference type="RefSeq" id="XP_005772397.1">
    <property type="nucleotide sequence ID" value="XM_005772340.1"/>
</dbReference>
<feature type="region of interest" description="Disordered" evidence="1">
    <location>
        <begin position="242"/>
        <end position="261"/>
    </location>
</feature>
<organism evidence="2 3">
    <name type="scientific">Emiliania huxleyi (strain CCMP1516)</name>
    <dbReference type="NCBI Taxonomy" id="280463"/>
    <lineage>
        <taxon>Eukaryota</taxon>
        <taxon>Haptista</taxon>
        <taxon>Haptophyta</taxon>
        <taxon>Prymnesiophyceae</taxon>
        <taxon>Isochrysidales</taxon>
        <taxon>Noelaerhabdaceae</taxon>
        <taxon>Emiliania</taxon>
    </lineage>
</organism>
<dbReference type="GeneID" id="17265466"/>
<accession>A0A0D3J8Y3</accession>
<evidence type="ECO:0000256" key="1">
    <source>
        <dbReference type="SAM" id="MobiDB-lite"/>
    </source>
</evidence>
<feature type="compositionally biased region" description="Basic and acidic residues" evidence="1">
    <location>
        <begin position="278"/>
        <end position="292"/>
    </location>
</feature>
<sequence length="292" mass="33037">APPAARRRQAARARPHRAALRPRRPLCRPRHKLPELALFSAILLGRPLAASVVLVDRSPTVAAARLRLLPRRRLRRHGRPRPPRRARLRRSHLCRRLRRRERDVRLLQRLRARRGEAARRLRHAARRRTARSLLRRLRPADGGILLRAAPRRRVVVAPGPHVNVHLPAPPAAHHQPVRHARRLRAALRPQRARGQRLVPCRRRRGGERRPPRVARRLRAAVDAASAPAVVAAHTAPFEVDAAEGGRARVSPGPRREGGGRLELARAGSCAGHVPYEVHSQRERERGKRAPAR</sequence>
<dbReference type="PaxDb" id="2903-EOD19968"/>
<reference evidence="2" key="2">
    <citation type="submission" date="2024-10" db="UniProtKB">
        <authorList>
            <consortium name="EnsemblProtists"/>
        </authorList>
    </citation>
    <scope>IDENTIFICATION</scope>
</reference>
<name>A0A0D3J8Y3_EMIH1</name>
<dbReference type="EnsemblProtists" id="EOD19968">
    <property type="protein sequence ID" value="EOD19968"/>
    <property type="gene ID" value="EMIHUDRAFT_451029"/>
</dbReference>
<proteinExistence type="predicted"/>
<dbReference type="HOGENOM" id="CLU_955078_0_0_1"/>
<keyword evidence="3" id="KW-1185">Reference proteome</keyword>
<evidence type="ECO:0000313" key="2">
    <source>
        <dbReference type="EnsemblProtists" id="EOD19968"/>
    </source>
</evidence>
<evidence type="ECO:0000313" key="3">
    <source>
        <dbReference type="Proteomes" id="UP000013827"/>
    </source>
</evidence>
<dbReference type="AlphaFoldDB" id="A0A0D3J8Y3"/>
<protein>
    <submittedName>
        <fullName evidence="2">Uncharacterized protein</fullName>
    </submittedName>
</protein>
<feature type="region of interest" description="Disordered" evidence="1">
    <location>
        <begin position="266"/>
        <end position="292"/>
    </location>
</feature>
<dbReference type="Proteomes" id="UP000013827">
    <property type="component" value="Unassembled WGS sequence"/>
</dbReference>
<dbReference type="KEGG" id="ehx:EMIHUDRAFT_451029"/>
<reference evidence="3" key="1">
    <citation type="journal article" date="2013" name="Nature">
        <title>Pan genome of the phytoplankton Emiliania underpins its global distribution.</title>
        <authorList>
            <person name="Read B.A."/>
            <person name="Kegel J."/>
            <person name="Klute M.J."/>
            <person name="Kuo A."/>
            <person name="Lefebvre S.C."/>
            <person name="Maumus F."/>
            <person name="Mayer C."/>
            <person name="Miller J."/>
            <person name="Monier A."/>
            <person name="Salamov A."/>
            <person name="Young J."/>
            <person name="Aguilar M."/>
            <person name="Claverie J.M."/>
            <person name="Frickenhaus S."/>
            <person name="Gonzalez K."/>
            <person name="Herman E.K."/>
            <person name="Lin Y.C."/>
            <person name="Napier J."/>
            <person name="Ogata H."/>
            <person name="Sarno A.F."/>
            <person name="Shmutz J."/>
            <person name="Schroeder D."/>
            <person name="de Vargas C."/>
            <person name="Verret F."/>
            <person name="von Dassow P."/>
            <person name="Valentin K."/>
            <person name="Van de Peer Y."/>
            <person name="Wheeler G."/>
            <person name="Dacks J.B."/>
            <person name="Delwiche C.F."/>
            <person name="Dyhrman S.T."/>
            <person name="Glockner G."/>
            <person name="John U."/>
            <person name="Richards T."/>
            <person name="Worden A.Z."/>
            <person name="Zhang X."/>
            <person name="Grigoriev I.V."/>
            <person name="Allen A.E."/>
            <person name="Bidle K."/>
            <person name="Borodovsky M."/>
            <person name="Bowler C."/>
            <person name="Brownlee C."/>
            <person name="Cock J.M."/>
            <person name="Elias M."/>
            <person name="Gladyshev V.N."/>
            <person name="Groth M."/>
            <person name="Guda C."/>
            <person name="Hadaegh A."/>
            <person name="Iglesias-Rodriguez M.D."/>
            <person name="Jenkins J."/>
            <person name="Jones B.M."/>
            <person name="Lawson T."/>
            <person name="Leese F."/>
            <person name="Lindquist E."/>
            <person name="Lobanov A."/>
            <person name="Lomsadze A."/>
            <person name="Malik S.B."/>
            <person name="Marsh M.E."/>
            <person name="Mackinder L."/>
            <person name="Mock T."/>
            <person name="Mueller-Roeber B."/>
            <person name="Pagarete A."/>
            <person name="Parker M."/>
            <person name="Probert I."/>
            <person name="Quesneville H."/>
            <person name="Raines C."/>
            <person name="Rensing S.A."/>
            <person name="Riano-Pachon D.M."/>
            <person name="Richier S."/>
            <person name="Rokitta S."/>
            <person name="Shiraiwa Y."/>
            <person name="Soanes D.M."/>
            <person name="van der Giezen M."/>
            <person name="Wahlund T.M."/>
            <person name="Williams B."/>
            <person name="Wilson W."/>
            <person name="Wolfe G."/>
            <person name="Wurch L.L."/>
        </authorList>
    </citation>
    <scope>NUCLEOTIDE SEQUENCE</scope>
</reference>